<comment type="caution">
    <text evidence="2">The sequence shown here is derived from an EMBL/GenBank/DDBJ whole genome shotgun (WGS) entry which is preliminary data.</text>
</comment>
<name>A0ABQ7PJC8_9HYPO</name>
<accession>A0ABQ7PJC8</accession>
<reference evidence="2 3" key="1">
    <citation type="journal article" date="2020" name="bioRxiv">
        <title>Whole genome comparisons of ergot fungi reveals the divergence and evolution of species within the genus Claviceps are the result of varying mechanisms driving genome evolution and host range expansion.</title>
        <authorList>
            <person name="Wyka S.A."/>
            <person name="Mondo S.J."/>
            <person name="Liu M."/>
            <person name="Dettman J."/>
            <person name="Nalam V."/>
            <person name="Broders K.D."/>
        </authorList>
    </citation>
    <scope>NUCLEOTIDE SEQUENCE [LARGE SCALE GENOMIC DNA]</scope>
    <source>
        <strain evidence="2 3">LM583</strain>
    </source>
</reference>
<proteinExistence type="predicted"/>
<dbReference type="EMBL" id="SRPR01000030">
    <property type="protein sequence ID" value="KAG5965500.1"/>
    <property type="molecule type" value="Genomic_DNA"/>
</dbReference>
<evidence type="ECO:0000313" key="2">
    <source>
        <dbReference type="EMBL" id="KAG5965500.1"/>
    </source>
</evidence>
<keyword evidence="3" id="KW-1185">Reference proteome</keyword>
<sequence length="303" mass="33669">MTIVMPGDEQQGLATSCRKRWVGVVHDSLERLLLFGRFVGYRRQISQGFLNGSVLLLLKIGPLQFRLSRRHELDRIDGVYVSSATLNSYKGGDCGRISGKNWARCSFDMQQWQFVGNEFARGHKDEIGEVEEPEVVTEDALEMLAGRGSAVGARRYAVWSNLVEHLTQDDIDTFRPLSQSLHRSLALNSRKRNQQPNSQKRKGTEMEAALAKKTKSCWTGGRPQSNRGVAHDRLKISVGGLSIPTSLAILWDGLAALIKVPLFPFLGTTKTQVRQDLGLVSVEVETLLGPRTPSISALRSLRS</sequence>
<dbReference type="Proteomes" id="UP000742024">
    <property type="component" value="Unassembled WGS sequence"/>
</dbReference>
<gene>
    <name evidence="2" type="ORF">E4U57_004083</name>
</gene>
<evidence type="ECO:0000256" key="1">
    <source>
        <dbReference type="SAM" id="MobiDB-lite"/>
    </source>
</evidence>
<organism evidence="2 3">
    <name type="scientific">Claviceps arundinis</name>
    <dbReference type="NCBI Taxonomy" id="1623583"/>
    <lineage>
        <taxon>Eukaryota</taxon>
        <taxon>Fungi</taxon>
        <taxon>Dikarya</taxon>
        <taxon>Ascomycota</taxon>
        <taxon>Pezizomycotina</taxon>
        <taxon>Sordariomycetes</taxon>
        <taxon>Hypocreomycetidae</taxon>
        <taxon>Hypocreales</taxon>
        <taxon>Clavicipitaceae</taxon>
        <taxon>Claviceps</taxon>
    </lineage>
</organism>
<evidence type="ECO:0000313" key="3">
    <source>
        <dbReference type="Proteomes" id="UP000742024"/>
    </source>
</evidence>
<protein>
    <submittedName>
        <fullName evidence="2">Uncharacterized protein</fullName>
    </submittedName>
</protein>
<feature type="region of interest" description="Disordered" evidence="1">
    <location>
        <begin position="185"/>
        <end position="207"/>
    </location>
</feature>